<dbReference type="OrthoDB" id="3261505at2759"/>
<feature type="region of interest" description="Disordered" evidence="1">
    <location>
        <begin position="234"/>
        <end position="307"/>
    </location>
</feature>
<feature type="region of interest" description="Disordered" evidence="1">
    <location>
        <begin position="90"/>
        <end position="149"/>
    </location>
</feature>
<protein>
    <recommendedName>
        <fullName evidence="6">Mid2 domain-containing protein</fullName>
    </recommendedName>
</protein>
<feature type="signal peptide" evidence="3">
    <location>
        <begin position="1"/>
        <end position="26"/>
    </location>
</feature>
<gene>
    <name evidence="4" type="ORF">CVT24_006087</name>
</gene>
<comment type="caution">
    <text evidence="4">The sequence shown here is derived from an EMBL/GenBank/DDBJ whole genome shotgun (WGS) entry which is preliminary data.</text>
</comment>
<keyword evidence="2" id="KW-0472">Membrane</keyword>
<dbReference type="AlphaFoldDB" id="A0A409V8R7"/>
<reference evidence="4 5" key="1">
    <citation type="journal article" date="2018" name="Evol. Lett.">
        <title>Horizontal gene cluster transfer increased hallucinogenic mushroom diversity.</title>
        <authorList>
            <person name="Reynolds H.T."/>
            <person name="Vijayakumar V."/>
            <person name="Gluck-Thaler E."/>
            <person name="Korotkin H.B."/>
            <person name="Matheny P.B."/>
            <person name="Slot J.C."/>
        </authorList>
    </citation>
    <scope>NUCLEOTIDE SEQUENCE [LARGE SCALE GENOMIC DNA]</scope>
    <source>
        <strain evidence="4 5">2629</strain>
    </source>
</reference>
<evidence type="ECO:0000256" key="1">
    <source>
        <dbReference type="SAM" id="MobiDB-lite"/>
    </source>
</evidence>
<keyword evidence="2" id="KW-0812">Transmembrane</keyword>
<proteinExistence type="predicted"/>
<feature type="compositionally biased region" description="Low complexity" evidence="1">
    <location>
        <begin position="90"/>
        <end position="140"/>
    </location>
</feature>
<evidence type="ECO:0000313" key="4">
    <source>
        <dbReference type="EMBL" id="PPQ62981.1"/>
    </source>
</evidence>
<feature type="chain" id="PRO_5019390847" description="Mid2 domain-containing protein" evidence="3">
    <location>
        <begin position="27"/>
        <end position="329"/>
    </location>
</feature>
<name>A0A409V8R7_9AGAR</name>
<dbReference type="Proteomes" id="UP000284842">
    <property type="component" value="Unassembled WGS sequence"/>
</dbReference>
<evidence type="ECO:0000256" key="2">
    <source>
        <dbReference type="SAM" id="Phobius"/>
    </source>
</evidence>
<dbReference type="STRING" id="181874.A0A409V8R7"/>
<dbReference type="InParanoid" id="A0A409V8R7"/>
<feature type="transmembrane region" description="Helical" evidence="2">
    <location>
        <begin position="189"/>
        <end position="209"/>
    </location>
</feature>
<organism evidence="4 5">
    <name type="scientific">Panaeolus cyanescens</name>
    <dbReference type="NCBI Taxonomy" id="181874"/>
    <lineage>
        <taxon>Eukaryota</taxon>
        <taxon>Fungi</taxon>
        <taxon>Dikarya</taxon>
        <taxon>Basidiomycota</taxon>
        <taxon>Agaricomycotina</taxon>
        <taxon>Agaricomycetes</taxon>
        <taxon>Agaricomycetidae</taxon>
        <taxon>Agaricales</taxon>
        <taxon>Agaricineae</taxon>
        <taxon>Galeropsidaceae</taxon>
        <taxon>Panaeolus</taxon>
    </lineage>
</organism>
<keyword evidence="3" id="KW-0732">Signal</keyword>
<feature type="compositionally biased region" description="Polar residues" evidence="1">
    <location>
        <begin position="289"/>
        <end position="302"/>
    </location>
</feature>
<sequence>MLSSAPRLALPLFVSLSLVLATLVEANDFNFNKRDHGSVNMKRIIKKRQGLDSIFGPVAAGAQDDPTVASSSSALSSSSSVSQTASASASETSAASSTESAASSTESSQSASSTEQSSSASSTAASSTSAPAPAAPTSETLNLTAQPTPSNVISTVIPTVTRTENVGLSNQTTIPDPQSNAQKENSTTLTIIIAVAASLGGIAILWTVFRKWKLSSSKKFDSRLNPIDFQPTVSEDDIIPSHRRALSNGSSRSGRTRANASDRALEQHDFTAGPMASNVGGYADLSRGPSPTQMSEQLTRGPSLNRDYDYGVPIHHQGTYGNASYNPRY</sequence>
<evidence type="ECO:0008006" key="6">
    <source>
        <dbReference type="Google" id="ProtNLM"/>
    </source>
</evidence>
<keyword evidence="5" id="KW-1185">Reference proteome</keyword>
<evidence type="ECO:0000313" key="5">
    <source>
        <dbReference type="Proteomes" id="UP000284842"/>
    </source>
</evidence>
<keyword evidence="2" id="KW-1133">Transmembrane helix</keyword>
<feature type="compositionally biased region" description="Polar residues" evidence="1">
    <location>
        <begin position="247"/>
        <end position="259"/>
    </location>
</feature>
<dbReference type="EMBL" id="NHTK01006134">
    <property type="protein sequence ID" value="PPQ62981.1"/>
    <property type="molecule type" value="Genomic_DNA"/>
</dbReference>
<accession>A0A409V8R7</accession>
<evidence type="ECO:0000256" key="3">
    <source>
        <dbReference type="SAM" id="SignalP"/>
    </source>
</evidence>